<keyword evidence="7" id="KW-0687">Ribonucleoprotein</keyword>
<evidence type="ECO:0000256" key="4">
    <source>
        <dbReference type="ARBA" id="ARBA00015339"/>
    </source>
</evidence>
<evidence type="ECO:0000259" key="9">
    <source>
        <dbReference type="Pfam" id="PF14615"/>
    </source>
</evidence>
<name>A0A9P8AUU4_9AGAR</name>
<reference evidence="10" key="1">
    <citation type="submission" date="2020-11" db="EMBL/GenBank/DDBJ databases">
        <title>Adaptations for nitrogen fixation in a non-lichenized fungal sporocarp promotes dispersal by wood-feeding termites.</title>
        <authorList>
            <consortium name="DOE Joint Genome Institute"/>
            <person name="Koch R.A."/>
            <person name="Yoon G."/>
            <person name="Arayal U."/>
            <person name="Lail K."/>
            <person name="Amirebrahimi M."/>
            <person name="Labutti K."/>
            <person name="Lipzen A."/>
            <person name="Riley R."/>
            <person name="Barry K."/>
            <person name="Henrissat B."/>
            <person name="Grigoriev I.V."/>
            <person name="Herr J.R."/>
            <person name="Aime M.C."/>
        </authorList>
    </citation>
    <scope>NUCLEOTIDE SEQUENCE</scope>
    <source>
        <strain evidence="10">MCA 3950</strain>
    </source>
</reference>
<feature type="compositionally biased region" description="Basic residues" evidence="8">
    <location>
        <begin position="11"/>
        <end position="23"/>
    </location>
</feature>
<evidence type="ECO:0000256" key="8">
    <source>
        <dbReference type="SAM" id="MobiDB-lite"/>
    </source>
</evidence>
<comment type="function">
    <text evidence="1">Required for efficient biogenesis of the 60S ribosomal subunit.</text>
</comment>
<gene>
    <name evidence="10" type="ORF">BT62DRAFT_986568</name>
</gene>
<evidence type="ECO:0000256" key="1">
    <source>
        <dbReference type="ARBA" id="ARBA00003035"/>
    </source>
</evidence>
<dbReference type="GeneID" id="66112305"/>
<organism evidence="10 11">
    <name type="scientific">Guyanagaster necrorhizus</name>
    <dbReference type="NCBI Taxonomy" id="856835"/>
    <lineage>
        <taxon>Eukaryota</taxon>
        <taxon>Fungi</taxon>
        <taxon>Dikarya</taxon>
        <taxon>Basidiomycota</taxon>
        <taxon>Agaricomycotina</taxon>
        <taxon>Agaricomycetes</taxon>
        <taxon>Agaricomycetidae</taxon>
        <taxon>Agaricales</taxon>
        <taxon>Marasmiineae</taxon>
        <taxon>Physalacriaceae</taxon>
        <taxon>Guyanagaster</taxon>
    </lineage>
</organism>
<comment type="subcellular location">
    <subcellularLocation>
        <location evidence="2">Nucleus</location>
        <location evidence="2">Nucleolus</location>
    </subcellularLocation>
</comment>
<dbReference type="InterPro" id="IPR028217">
    <property type="entry name" value="Rsa3_C"/>
</dbReference>
<evidence type="ECO:0000256" key="5">
    <source>
        <dbReference type="ARBA" id="ARBA00022517"/>
    </source>
</evidence>
<dbReference type="PANTHER" id="PTHR28127">
    <property type="entry name" value="RIBOSOME ASSEMBLY PROTEIN 3"/>
    <property type="match status" value="1"/>
</dbReference>
<dbReference type="OrthoDB" id="69550at2759"/>
<protein>
    <recommendedName>
        <fullName evidence="4">Ribosome assembly protein 3</fullName>
    </recommendedName>
</protein>
<dbReference type="PANTHER" id="PTHR28127:SF1">
    <property type="entry name" value="RIBOSOME ASSEMBLY PROTEIN 3"/>
    <property type="match status" value="1"/>
</dbReference>
<dbReference type="GO" id="GO:0005730">
    <property type="term" value="C:nucleolus"/>
    <property type="evidence" value="ECO:0007669"/>
    <property type="project" value="UniProtKB-SubCell"/>
</dbReference>
<proteinExistence type="inferred from homology"/>
<dbReference type="Proteomes" id="UP000812287">
    <property type="component" value="Unassembled WGS sequence"/>
</dbReference>
<accession>A0A9P8AUU4</accession>
<sequence length="181" mass="19406">MAATAPAKPPAPKRRNRKRKRRAASSSSSSSSFSSPSEDEPEPKEPIPAPSESSSSSESDSDSDSVPTRGRPEPTKNVAELPRVQTRQLPSPSPPPTAIPSFIPASGTAPANEQELKARFRKFWMASVADGFRDDLEEIRKEPNLGAARLSLLIDSLASGAEVFTSTSSKTSTNEMQLVLE</sequence>
<feature type="region of interest" description="Disordered" evidence="8">
    <location>
        <begin position="1"/>
        <end position="110"/>
    </location>
</feature>
<feature type="domain" description="Ribosome-assembly protein 3 C-terminal" evidence="9">
    <location>
        <begin position="120"/>
        <end position="165"/>
    </location>
</feature>
<evidence type="ECO:0000256" key="6">
    <source>
        <dbReference type="ARBA" id="ARBA00023242"/>
    </source>
</evidence>
<dbReference type="InterPro" id="IPR051898">
    <property type="entry name" value="Ribosome_Assembly_3"/>
</dbReference>
<dbReference type="GO" id="GO:0030687">
    <property type="term" value="C:preribosome, large subunit precursor"/>
    <property type="evidence" value="ECO:0007669"/>
    <property type="project" value="TreeGrafter"/>
</dbReference>
<dbReference type="GO" id="GO:0000027">
    <property type="term" value="P:ribosomal large subunit assembly"/>
    <property type="evidence" value="ECO:0007669"/>
    <property type="project" value="TreeGrafter"/>
</dbReference>
<dbReference type="Pfam" id="PF14615">
    <property type="entry name" value="Rsa3"/>
    <property type="match status" value="1"/>
</dbReference>
<dbReference type="AlphaFoldDB" id="A0A9P8AUU4"/>
<dbReference type="RefSeq" id="XP_043040762.1">
    <property type="nucleotide sequence ID" value="XM_043190008.1"/>
</dbReference>
<comment type="similarity">
    <text evidence="3">Belongs to the RSA3 family.</text>
</comment>
<evidence type="ECO:0000256" key="3">
    <source>
        <dbReference type="ARBA" id="ARBA00006256"/>
    </source>
</evidence>
<feature type="compositionally biased region" description="Low complexity" evidence="8">
    <location>
        <begin position="24"/>
        <end position="36"/>
    </location>
</feature>
<keyword evidence="6" id="KW-0539">Nucleus</keyword>
<evidence type="ECO:0000256" key="2">
    <source>
        <dbReference type="ARBA" id="ARBA00004604"/>
    </source>
</evidence>
<comment type="caution">
    <text evidence="10">The sequence shown here is derived from an EMBL/GenBank/DDBJ whole genome shotgun (WGS) entry which is preliminary data.</text>
</comment>
<keyword evidence="11" id="KW-1185">Reference proteome</keyword>
<evidence type="ECO:0000313" key="11">
    <source>
        <dbReference type="Proteomes" id="UP000812287"/>
    </source>
</evidence>
<dbReference type="EMBL" id="MU250532">
    <property type="protein sequence ID" value="KAG7447262.1"/>
    <property type="molecule type" value="Genomic_DNA"/>
</dbReference>
<keyword evidence="5" id="KW-0690">Ribosome biogenesis</keyword>
<evidence type="ECO:0000313" key="10">
    <source>
        <dbReference type="EMBL" id="KAG7447262.1"/>
    </source>
</evidence>
<evidence type="ECO:0000256" key="7">
    <source>
        <dbReference type="ARBA" id="ARBA00023274"/>
    </source>
</evidence>